<dbReference type="EMBL" id="RXIC02000025">
    <property type="protein sequence ID" value="KAB1206308.1"/>
    <property type="molecule type" value="Genomic_DNA"/>
</dbReference>
<reference evidence="1 2" key="1">
    <citation type="journal article" date="2019" name="Plant Biotechnol. J.">
        <title>The red bayberry genome and genetic basis of sex determination.</title>
        <authorList>
            <person name="Jia H.M."/>
            <person name="Jia H.J."/>
            <person name="Cai Q.L."/>
            <person name="Wang Y."/>
            <person name="Zhao H.B."/>
            <person name="Yang W.F."/>
            <person name="Wang G.Y."/>
            <person name="Li Y.H."/>
            <person name="Zhan D.L."/>
            <person name="Shen Y.T."/>
            <person name="Niu Q.F."/>
            <person name="Chang L."/>
            <person name="Qiu J."/>
            <person name="Zhao L."/>
            <person name="Xie H.B."/>
            <person name="Fu W.Y."/>
            <person name="Jin J."/>
            <person name="Li X.W."/>
            <person name="Jiao Y."/>
            <person name="Zhou C.C."/>
            <person name="Tu T."/>
            <person name="Chai C.Y."/>
            <person name="Gao J.L."/>
            <person name="Fan L.J."/>
            <person name="van de Weg E."/>
            <person name="Wang J.Y."/>
            <person name="Gao Z.S."/>
        </authorList>
    </citation>
    <scope>NUCLEOTIDE SEQUENCE [LARGE SCALE GENOMIC DNA]</scope>
    <source>
        <tissue evidence="1">Leaves</tissue>
    </source>
</reference>
<accession>A0A6A1V2S6</accession>
<name>A0A6A1V2S6_9ROSI</name>
<dbReference type="AlphaFoldDB" id="A0A6A1V2S6"/>
<sequence>MGTIYKKKETTPFGHRSVTNFLDAAKVPSHVGEGRQKPPGPICIETLRKSRSQLKRAKGVVDDIARSAWATELLESFGRLKDLVKKKFEQQHGRIKKLGKKVNDLSGSVDAMQRTVHSLS</sequence>
<protein>
    <submittedName>
        <fullName evidence="1">Uncharacterized protein</fullName>
    </submittedName>
</protein>
<proteinExistence type="predicted"/>
<gene>
    <name evidence="1" type="ORF">CJ030_MR7G011801</name>
</gene>
<comment type="caution">
    <text evidence="1">The sequence shown here is derived from an EMBL/GenBank/DDBJ whole genome shotgun (WGS) entry which is preliminary data.</text>
</comment>
<organism evidence="1 2">
    <name type="scientific">Morella rubra</name>
    <name type="common">Chinese bayberry</name>
    <dbReference type="NCBI Taxonomy" id="262757"/>
    <lineage>
        <taxon>Eukaryota</taxon>
        <taxon>Viridiplantae</taxon>
        <taxon>Streptophyta</taxon>
        <taxon>Embryophyta</taxon>
        <taxon>Tracheophyta</taxon>
        <taxon>Spermatophyta</taxon>
        <taxon>Magnoliopsida</taxon>
        <taxon>eudicotyledons</taxon>
        <taxon>Gunneridae</taxon>
        <taxon>Pentapetalae</taxon>
        <taxon>rosids</taxon>
        <taxon>fabids</taxon>
        <taxon>Fagales</taxon>
        <taxon>Myricaceae</taxon>
        <taxon>Morella</taxon>
    </lineage>
</organism>
<keyword evidence="2" id="KW-1185">Reference proteome</keyword>
<evidence type="ECO:0000313" key="2">
    <source>
        <dbReference type="Proteomes" id="UP000516437"/>
    </source>
</evidence>
<dbReference type="Proteomes" id="UP000516437">
    <property type="component" value="Chromosome 7"/>
</dbReference>
<evidence type="ECO:0000313" key="1">
    <source>
        <dbReference type="EMBL" id="KAB1206308.1"/>
    </source>
</evidence>